<dbReference type="EMBL" id="ML996565">
    <property type="protein sequence ID" value="KAF2762728.1"/>
    <property type="molecule type" value="Genomic_DNA"/>
</dbReference>
<accession>A0A6A6WKM6</accession>
<evidence type="ECO:0000313" key="2">
    <source>
        <dbReference type="EMBL" id="KAF2762728.1"/>
    </source>
</evidence>
<evidence type="ECO:0000313" key="3">
    <source>
        <dbReference type="Proteomes" id="UP000799437"/>
    </source>
</evidence>
<proteinExistence type="predicted"/>
<dbReference type="GeneID" id="54484068"/>
<feature type="non-terminal residue" evidence="2">
    <location>
        <position position="78"/>
    </location>
</feature>
<feature type="chain" id="PRO_5025548120" evidence="1">
    <location>
        <begin position="29"/>
        <end position="78"/>
    </location>
</feature>
<sequence length="78" mass="8045">MVPTANLTIERLSTAALWLSCVPGLTVAAHAITPSARLPEPTPFVGGVSPNELYGGNGAFLAKRNYEDVTNCDGAGVC</sequence>
<feature type="signal peptide" evidence="1">
    <location>
        <begin position="1"/>
        <end position="28"/>
    </location>
</feature>
<dbReference type="AlphaFoldDB" id="A0A6A6WKM6"/>
<evidence type="ECO:0000256" key="1">
    <source>
        <dbReference type="SAM" id="SignalP"/>
    </source>
</evidence>
<gene>
    <name evidence="2" type="ORF">EJ05DRAFT_471678</name>
</gene>
<protein>
    <submittedName>
        <fullName evidence="2">Uncharacterized protein</fullName>
    </submittedName>
</protein>
<organism evidence="2 3">
    <name type="scientific">Pseudovirgaria hyperparasitica</name>
    <dbReference type="NCBI Taxonomy" id="470096"/>
    <lineage>
        <taxon>Eukaryota</taxon>
        <taxon>Fungi</taxon>
        <taxon>Dikarya</taxon>
        <taxon>Ascomycota</taxon>
        <taxon>Pezizomycotina</taxon>
        <taxon>Dothideomycetes</taxon>
        <taxon>Dothideomycetes incertae sedis</taxon>
        <taxon>Acrospermales</taxon>
        <taxon>Acrospermaceae</taxon>
        <taxon>Pseudovirgaria</taxon>
    </lineage>
</organism>
<dbReference type="RefSeq" id="XP_033605179.1">
    <property type="nucleotide sequence ID" value="XM_033743014.1"/>
</dbReference>
<reference evidence="2" key="1">
    <citation type="journal article" date="2020" name="Stud. Mycol.">
        <title>101 Dothideomycetes genomes: a test case for predicting lifestyles and emergence of pathogens.</title>
        <authorList>
            <person name="Haridas S."/>
            <person name="Albert R."/>
            <person name="Binder M."/>
            <person name="Bloem J."/>
            <person name="Labutti K."/>
            <person name="Salamov A."/>
            <person name="Andreopoulos B."/>
            <person name="Baker S."/>
            <person name="Barry K."/>
            <person name="Bills G."/>
            <person name="Bluhm B."/>
            <person name="Cannon C."/>
            <person name="Castanera R."/>
            <person name="Culley D."/>
            <person name="Daum C."/>
            <person name="Ezra D."/>
            <person name="Gonzalez J."/>
            <person name="Henrissat B."/>
            <person name="Kuo A."/>
            <person name="Liang C."/>
            <person name="Lipzen A."/>
            <person name="Lutzoni F."/>
            <person name="Magnuson J."/>
            <person name="Mondo S."/>
            <person name="Nolan M."/>
            <person name="Ohm R."/>
            <person name="Pangilinan J."/>
            <person name="Park H.-J."/>
            <person name="Ramirez L."/>
            <person name="Alfaro M."/>
            <person name="Sun H."/>
            <person name="Tritt A."/>
            <person name="Yoshinaga Y."/>
            <person name="Zwiers L.-H."/>
            <person name="Turgeon B."/>
            <person name="Goodwin S."/>
            <person name="Spatafora J."/>
            <person name="Crous P."/>
            <person name="Grigoriev I."/>
        </authorList>
    </citation>
    <scope>NUCLEOTIDE SEQUENCE</scope>
    <source>
        <strain evidence="2">CBS 121739</strain>
    </source>
</reference>
<dbReference type="Proteomes" id="UP000799437">
    <property type="component" value="Unassembled WGS sequence"/>
</dbReference>
<name>A0A6A6WKM6_9PEZI</name>
<keyword evidence="3" id="KW-1185">Reference proteome</keyword>
<keyword evidence="1" id="KW-0732">Signal</keyword>